<proteinExistence type="predicted"/>
<accession>A0A3M6TL23</accession>
<keyword evidence="1" id="KW-1133">Transmembrane helix</keyword>
<evidence type="ECO:0000313" key="2">
    <source>
        <dbReference type="EMBL" id="RMX42127.1"/>
    </source>
</evidence>
<keyword evidence="1" id="KW-0472">Membrane</keyword>
<name>A0A3M6TL23_POCDA</name>
<dbReference type="Proteomes" id="UP000275408">
    <property type="component" value="Unassembled WGS sequence"/>
</dbReference>
<feature type="non-terminal residue" evidence="2">
    <location>
        <position position="156"/>
    </location>
</feature>
<gene>
    <name evidence="2" type="ORF">pdam_00001235</name>
</gene>
<keyword evidence="1" id="KW-0812">Transmembrane</keyword>
<sequence length="156" mass="17033">MVSSSSVLQRDFITMPSWSVVRTSTSSFQSISVVYSSPRTFPSSLASSMTNSVVQSKFTKTVTTSVSCVTLTSSIPVTQYKHTAVHVTPTKVVITRIRGIPSMTIITVIASVLGVILLLLLAIIIWDLCIVHVLPWRPTSRVEPRGDVSHVRSDMV</sequence>
<organism evidence="2 3">
    <name type="scientific">Pocillopora damicornis</name>
    <name type="common">Cauliflower coral</name>
    <name type="synonym">Millepora damicornis</name>
    <dbReference type="NCBI Taxonomy" id="46731"/>
    <lineage>
        <taxon>Eukaryota</taxon>
        <taxon>Metazoa</taxon>
        <taxon>Cnidaria</taxon>
        <taxon>Anthozoa</taxon>
        <taxon>Hexacorallia</taxon>
        <taxon>Scleractinia</taxon>
        <taxon>Astrocoeniina</taxon>
        <taxon>Pocilloporidae</taxon>
        <taxon>Pocillopora</taxon>
    </lineage>
</organism>
<dbReference type="OrthoDB" id="10582396at2759"/>
<evidence type="ECO:0000313" key="3">
    <source>
        <dbReference type="Proteomes" id="UP000275408"/>
    </source>
</evidence>
<comment type="caution">
    <text evidence="2">The sequence shown here is derived from an EMBL/GenBank/DDBJ whole genome shotgun (WGS) entry which is preliminary data.</text>
</comment>
<feature type="transmembrane region" description="Helical" evidence="1">
    <location>
        <begin position="105"/>
        <end position="126"/>
    </location>
</feature>
<dbReference type="EMBL" id="RCHS01003423">
    <property type="protein sequence ID" value="RMX42127.1"/>
    <property type="molecule type" value="Genomic_DNA"/>
</dbReference>
<dbReference type="AlphaFoldDB" id="A0A3M6TL23"/>
<protein>
    <submittedName>
        <fullName evidence="2">Uncharacterized protein</fullName>
    </submittedName>
</protein>
<keyword evidence="3" id="KW-1185">Reference proteome</keyword>
<evidence type="ECO:0000256" key="1">
    <source>
        <dbReference type="SAM" id="Phobius"/>
    </source>
</evidence>
<reference evidence="2 3" key="1">
    <citation type="journal article" date="2018" name="Sci. Rep.">
        <title>Comparative analysis of the Pocillopora damicornis genome highlights role of immune system in coral evolution.</title>
        <authorList>
            <person name="Cunning R."/>
            <person name="Bay R.A."/>
            <person name="Gillette P."/>
            <person name="Baker A.C."/>
            <person name="Traylor-Knowles N."/>
        </authorList>
    </citation>
    <scope>NUCLEOTIDE SEQUENCE [LARGE SCALE GENOMIC DNA]</scope>
    <source>
        <strain evidence="2">RSMAS</strain>
        <tissue evidence="2">Whole animal</tissue>
    </source>
</reference>